<accession>Q978M5</accession>
<feature type="transmembrane region" description="Helical" evidence="6">
    <location>
        <begin position="268"/>
        <end position="285"/>
    </location>
</feature>
<dbReference type="PhylomeDB" id="Q978M5"/>
<dbReference type="InterPro" id="IPR011701">
    <property type="entry name" value="MFS"/>
</dbReference>
<feature type="domain" description="Major facilitator superfamily (MFS) profile" evidence="7">
    <location>
        <begin position="1"/>
        <end position="358"/>
    </location>
</feature>
<dbReference type="InterPro" id="IPR020846">
    <property type="entry name" value="MFS_dom"/>
</dbReference>
<dbReference type="SUPFAM" id="SSF103473">
    <property type="entry name" value="MFS general substrate transporter"/>
    <property type="match status" value="1"/>
</dbReference>
<keyword evidence="3 6" id="KW-0812">Transmembrane</keyword>
<feature type="transmembrane region" description="Helical" evidence="6">
    <location>
        <begin position="138"/>
        <end position="160"/>
    </location>
</feature>
<gene>
    <name evidence="8" type="ORF">TVG1435680</name>
</gene>
<evidence type="ECO:0000256" key="5">
    <source>
        <dbReference type="ARBA" id="ARBA00023136"/>
    </source>
</evidence>
<dbReference type="PROSITE" id="PS50850">
    <property type="entry name" value="MFS"/>
    <property type="match status" value="1"/>
</dbReference>
<dbReference type="PaxDb" id="273116-14325629"/>
<dbReference type="eggNOG" id="arCOG00130">
    <property type="taxonomic scope" value="Archaea"/>
</dbReference>
<feature type="transmembrane region" description="Helical" evidence="6">
    <location>
        <begin position="306"/>
        <end position="328"/>
    </location>
</feature>
<evidence type="ECO:0000256" key="6">
    <source>
        <dbReference type="SAM" id="Phobius"/>
    </source>
</evidence>
<dbReference type="EMBL" id="BA000011">
    <property type="protein sequence ID" value="BAB60532.1"/>
    <property type="molecule type" value="Genomic_DNA"/>
</dbReference>
<feature type="transmembrane region" description="Helical" evidence="6">
    <location>
        <begin position="111"/>
        <end position="132"/>
    </location>
</feature>
<feature type="transmembrane region" description="Helical" evidence="6">
    <location>
        <begin position="244"/>
        <end position="262"/>
    </location>
</feature>
<reference evidence="8 9" key="1">
    <citation type="journal article" date="1999" name="Proc. Jpn. Acad.">
        <title>Determination of the complete genomic DNA sequence of Thermoplasma volvanium GSS1.</title>
        <authorList>
            <person name="Kawashima T."/>
            <person name="Yamamoto Y."/>
            <person name="Aramaki H."/>
            <person name="Nunoshiba T."/>
            <person name="Kawamoto T."/>
            <person name="Watanabe K."/>
            <person name="Yamazaki M."/>
            <person name="Kanehori K."/>
            <person name="Amano N."/>
            <person name="Ohya Y."/>
            <person name="Makino K."/>
            <person name="Suzuki M."/>
        </authorList>
    </citation>
    <scope>NUCLEOTIDE SEQUENCE [LARGE SCALE GENOMIC DNA]</scope>
    <source>
        <strain evidence="9">ATCC 51530 / DSM 4299 / JCM 9571 / NBRC 15438 / GSS1</strain>
    </source>
</reference>
<dbReference type="Pfam" id="PF07690">
    <property type="entry name" value="MFS_1"/>
    <property type="match status" value="1"/>
</dbReference>
<proteinExistence type="predicted"/>
<dbReference type="GO" id="GO:0005886">
    <property type="term" value="C:plasma membrane"/>
    <property type="evidence" value="ECO:0007669"/>
    <property type="project" value="UniProtKB-SubCell"/>
</dbReference>
<evidence type="ECO:0000256" key="3">
    <source>
        <dbReference type="ARBA" id="ARBA00022692"/>
    </source>
</evidence>
<dbReference type="PANTHER" id="PTHR43124:SF3">
    <property type="entry name" value="CHLORAMPHENICOL EFFLUX PUMP RV0191"/>
    <property type="match status" value="1"/>
</dbReference>
<dbReference type="InterPro" id="IPR050189">
    <property type="entry name" value="MFS_Efflux_Transporters"/>
</dbReference>
<sequence length="364" mass="40052">MRFFIPAILPFIISALKISVYQASLLITAYWIGYTAFQIPAGIISDRFGTAKTSKASFLGLTIAFFLMPIAMHEYLLIFLLQLLLGSLSSIVYVSGISLVQRSADQSNRSLFIGIFQIGFFMGSSVGEYIVLELLDISFYYSYIAVSLLLLISLTLDFLFQNEPGLSKKNNEIIPRGILYVSLIRFSAGFMYLGFLSLFTTFLVYDGIAPLSKAYAYAWIPAIGGIAGSPLGGMISRKMWHAKALMAIVPIIVFSVVLMLIGIVNRNYVPPLSFATGFLYGLYAGPSMGLASEVGREENLGTSSGILNFSSQVGGIISPLAIGYLFTYFGNFKIPFAVISVLSFVIILFPLAIFLRRLFRHTVR</sequence>
<keyword evidence="5 6" id="KW-0472">Membrane</keyword>
<evidence type="ECO:0000256" key="1">
    <source>
        <dbReference type="ARBA" id="ARBA00004651"/>
    </source>
</evidence>
<keyword evidence="2" id="KW-1003">Cell membrane</keyword>
<dbReference type="PANTHER" id="PTHR43124">
    <property type="entry name" value="PURINE EFFLUX PUMP PBUE"/>
    <property type="match status" value="1"/>
</dbReference>
<reference evidence="8 9" key="2">
    <citation type="journal article" date="2000" name="Proc. Natl. Acad. Sci. U.S.A.">
        <title>Archaeal adaptation to higher temperatures revealed by genomic sequence of Thermoplasma volcanium.</title>
        <authorList>
            <person name="Kawashima T."/>
            <person name="Amano N."/>
            <person name="Koike H."/>
            <person name="Makino S."/>
            <person name="Higuchi S."/>
            <person name="Kawashima-Ohya Y."/>
            <person name="Watanabe K."/>
            <person name="Yamazaki M."/>
            <person name="Kanehori K."/>
            <person name="Kawamoto T."/>
            <person name="Nunoshiba T."/>
            <person name="Yamamoto Y."/>
            <person name="Aramaki H."/>
            <person name="Makino K."/>
            <person name="Suzuki M."/>
        </authorList>
    </citation>
    <scope>NUCLEOTIDE SEQUENCE [LARGE SCALE GENOMIC DNA]</scope>
    <source>
        <strain evidence="9">ATCC 51530 / DSM 4299 / JCM 9571 / NBRC 15438 / GSS1</strain>
    </source>
</reference>
<dbReference type="KEGG" id="tvo:TVG1435680"/>
<feature type="transmembrane region" description="Helical" evidence="6">
    <location>
        <begin position="180"/>
        <end position="202"/>
    </location>
</feature>
<protein>
    <recommendedName>
        <fullName evidence="7">Major facilitator superfamily (MFS) profile domain-containing protein</fullName>
    </recommendedName>
</protein>
<dbReference type="GO" id="GO:0022857">
    <property type="term" value="F:transmembrane transporter activity"/>
    <property type="evidence" value="ECO:0007669"/>
    <property type="project" value="InterPro"/>
</dbReference>
<evidence type="ECO:0000313" key="9">
    <source>
        <dbReference type="Proteomes" id="UP000001017"/>
    </source>
</evidence>
<comment type="subcellular location">
    <subcellularLocation>
        <location evidence="1">Cell membrane</location>
        <topology evidence="1">Multi-pass membrane protein</topology>
    </subcellularLocation>
</comment>
<organism evidence="8 9">
    <name type="scientific">Thermoplasma volcanium (strain ATCC 51530 / DSM 4299 / JCM 9571 / NBRC 15438 / GSS1)</name>
    <dbReference type="NCBI Taxonomy" id="273116"/>
    <lineage>
        <taxon>Archaea</taxon>
        <taxon>Methanobacteriati</taxon>
        <taxon>Thermoplasmatota</taxon>
        <taxon>Thermoplasmata</taxon>
        <taxon>Thermoplasmatales</taxon>
        <taxon>Thermoplasmataceae</taxon>
        <taxon>Thermoplasma</taxon>
    </lineage>
</organism>
<feature type="transmembrane region" description="Helical" evidence="6">
    <location>
        <begin position="78"/>
        <end position="99"/>
    </location>
</feature>
<dbReference type="Proteomes" id="UP000001017">
    <property type="component" value="Chromosome"/>
</dbReference>
<dbReference type="AlphaFoldDB" id="Q978M5"/>
<feature type="transmembrane region" description="Helical" evidence="6">
    <location>
        <begin position="334"/>
        <end position="355"/>
    </location>
</feature>
<feature type="transmembrane region" description="Helical" evidence="6">
    <location>
        <begin position="214"/>
        <end position="232"/>
    </location>
</feature>
<evidence type="ECO:0000256" key="2">
    <source>
        <dbReference type="ARBA" id="ARBA00022475"/>
    </source>
</evidence>
<dbReference type="Gene3D" id="1.20.1250.20">
    <property type="entry name" value="MFS general substrate transporter like domains"/>
    <property type="match status" value="2"/>
</dbReference>
<dbReference type="InterPro" id="IPR036259">
    <property type="entry name" value="MFS_trans_sf"/>
</dbReference>
<keyword evidence="4 6" id="KW-1133">Transmembrane helix</keyword>
<dbReference type="STRING" id="273116.gene:9382198"/>
<dbReference type="HOGENOM" id="CLU_732846_0_0_2"/>
<name>Q978M5_THEVO</name>
<keyword evidence="9" id="KW-1185">Reference proteome</keyword>
<evidence type="ECO:0000256" key="4">
    <source>
        <dbReference type="ARBA" id="ARBA00022989"/>
    </source>
</evidence>
<evidence type="ECO:0000313" key="8">
    <source>
        <dbReference type="EMBL" id="BAB60532.1"/>
    </source>
</evidence>
<evidence type="ECO:0000259" key="7">
    <source>
        <dbReference type="PROSITE" id="PS50850"/>
    </source>
</evidence>